<dbReference type="EMBL" id="KP136319">
    <property type="protein sequence ID" value="AJF98570.1"/>
    <property type="molecule type" value="Genomic_DNA"/>
</dbReference>
<dbReference type="KEGG" id="vg:23463487"/>
<evidence type="ECO:0000313" key="1">
    <source>
        <dbReference type="EMBL" id="AJF98570.1"/>
    </source>
</evidence>
<sequence>MGVQGNGVTARSSESVGMCAASCATGSTPGDIEASFLEAVKVAVGIGAGAATGTKGVLSATRDKPETADSAESVDTGVWYVAVGAIIADGVGIGGSINRGDADTCGCFADATTVDTGSRTGAVGRAAMGATFAGGKVVPVAAIACGFGTRVGNVCRRTTVVGPTRGNVVFGVTVDATKGVGTTVDTGRWPCATTTGCARFGGVLVDTVGTCARDAVTTLDPMACFGCMGATTAGGRWTGAVDGRMGAVDGRMVEAAVPLVARTTAVVGTIVLLMGGAVDGRIGCAR</sequence>
<proteinExistence type="predicted"/>
<protein>
    <submittedName>
        <fullName evidence="1">Uncharacterized protein</fullName>
    </submittedName>
</protein>
<name>A0A0B5J9A7_9VIRU</name>
<dbReference type="GeneID" id="23463487"/>
<organism evidence="1 2">
    <name type="scientific">Pandoravirus inopinatum</name>
    <dbReference type="NCBI Taxonomy" id="1605721"/>
    <lineage>
        <taxon>Viruses</taxon>
        <taxon>Pandoravirus</taxon>
    </lineage>
</organism>
<evidence type="ECO:0000313" key="2">
    <source>
        <dbReference type="Proteomes" id="UP000202511"/>
    </source>
</evidence>
<dbReference type="RefSeq" id="YP_009120805.1">
    <property type="nucleotide sequence ID" value="NC_026440.1"/>
</dbReference>
<dbReference type="Proteomes" id="UP000202511">
    <property type="component" value="Segment"/>
</dbReference>
<reference evidence="1 2" key="1">
    <citation type="journal article" date="2015" name="Parasitol. Res.">
        <title>Viruses in close associations with free-living amoebae.</title>
        <authorList>
            <person name="Scheid P."/>
        </authorList>
    </citation>
    <scope>NUCLEOTIDE SEQUENCE [LARGE SCALE GENOMIC DNA]</scope>
    <source>
        <strain evidence="1">KlaHel</strain>
    </source>
</reference>
<accession>A0A0B5J9A7</accession>